<evidence type="ECO:0000256" key="1">
    <source>
        <dbReference type="SAM" id="Coils"/>
    </source>
</evidence>
<dbReference type="EMBL" id="BK015089">
    <property type="protein sequence ID" value="DAD90551.1"/>
    <property type="molecule type" value="Genomic_DNA"/>
</dbReference>
<evidence type="ECO:0000313" key="2">
    <source>
        <dbReference type="EMBL" id="DAD90551.1"/>
    </source>
</evidence>
<reference evidence="2" key="1">
    <citation type="journal article" date="2021" name="Proc. Natl. Acad. Sci. U.S.A.">
        <title>A Catalog of Tens of Thousands of Viruses from Human Metagenomes Reveals Hidden Associations with Chronic Diseases.</title>
        <authorList>
            <person name="Tisza M.J."/>
            <person name="Buck C.B."/>
        </authorList>
    </citation>
    <scope>NUCLEOTIDE SEQUENCE</scope>
    <source>
        <strain evidence="2">CtlHW5</strain>
    </source>
</reference>
<organism evidence="2">
    <name type="scientific">Myoviridae sp. ctlHW5</name>
    <dbReference type="NCBI Taxonomy" id="2826691"/>
    <lineage>
        <taxon>Viruses</taxon>
        <taxon>Duplodnaviria</taxon>
        <taxon>Heunggongvirae</taxon>
        <taxon>Uroviricota</taxon>
        <taxon>Caudoviricetes</taxon>
    </lineage>
</organism>
<protein>
    <recommendedName>
        <fullName evidence="3">DUF3164 family protein</fullName>
    </recommendedName>
</protein>
<dbReference type="Pfam" id="PF11363">
    <property type="entry name" value="DUF3164"/>
    <property type="match status" value="1"/>
</dbReference>
<keyword evidence="1" id="KW-0175">Coiled coil</keyword>
<name>A0A8S5N851_9CAUD</name>
<dbReference type="InterPro" id="IPR021505">
    <property type="entry name" value="Phage_B3_Orf6"/>
</dbReference>
<feature type="coiled-coil region" evidence="1">
    <location>
        <begin position="6"/>
        <end position="36"/>
    </location>
</feature>
<proteinExistence type="predicted"/>
<evidence type="ECO:0008006" key="3">
    <source>
        <dbReference type="Google" id="ProtNLM"/>
    </source>
</evidence>
<sequence>MSVDLSQMSAEDLKKLQEQLKEKQRAEKLAKQQSRQTLLELEAELVDDNIGFCLSQREDVEDLVAKLFQEAKTIIALRAELYGTQKEEQDSHTFTKADGSASIRIGWNVRPAFNGTESEGLKKIKTYMSSLAGDTEKEKLLLEFLNTALRTDAQGNLNPREVRKLGTLRQKANSALFDEGMEIIENAIVDIRTSMYIRGYKLVKFENGIEKRVNFNFSID</sequence>
<accession>A0A8S5N851</accession>